<proteinExistence type="inferred from homology"/>
<feature type="domain" description="GS catalytic" evidence="4">
    <location>
        <begin position="52"/>
        <end position="403"/>
    </location>
</feature>
<dbReference type="SMART" id="SM01230">
    <property type="entry name" value="Gln-synt_C"/>
    <property type="match status" value="1"/>
</dbReference>
<keyword evidence="1" id="KW-0436">Ligase</keyword>
<dbReference type="PANTHER" id="PTHR43785:SF2">
    <property type="entry name" value="TYPE-1 GLUTAMINE SYNTHETASE 1"/>
    <property type="match status" value="1"/>
</dbReference>
<gene>
    <name evidence="5" type="ORF">FGO68_gene15654</name>
</gene>
<evidence type="ECO:0000259" key="4">
    <source>
        <dbReference type="PROSITE" id="PS51987"/>
    </source>
</evidence>
<dbReference type="InterPro" id="IPR008146">
    <property type="entry name" value="Gln_synth_cat_dom"/>
</dbReference>
<evidence type="ECO:0000256" key="1">
    <source>
        <dbReference type="ARBA" id="ARBA00022598"/>
    </source>
</evidence>
<dbReference type="InterPro" id="IPR014746">
    <property type="entry name" value="Gln_synth/guanido_kin_cat_dom"/>
</dbReference>
<dbReference type="SUPFAM" id="SSF55931">
    <property type="entry name" value="Glutamine synthetase/guanido kinase"/>
    <property type="match status" value="1"/>
</dbReference>
<dbReference type="Gene3D" id="3.30.590.10">
    <property type="entry name" value="Glutamine synthetase/guanido kinase, catalytic domain"/>
    <property type="match status" value="1"/>
</dbReference>
<dbReference type="GO" id="GO:0004356">
    <property type="term" value="F:glutamine synthetase activity"/>
    <property type="evidence" value="ECO:0007669"/>
    <property type="project" value="InterPro"/>
</dbReference>
<dbReference type="AlphaFoldDB" id="A0A8J8T1N1"/>
<keyword evidence="6" id="KW-1185">Reference proteome</keyword>
<protein>
    <recommendedName>
        <fullName evidence="4">GS catalytic domain-containing protein</fullName>
    </recommendedName>
</protein>
<dbReference type="OrthoDB" id="77835at2759"/>
<reference evidence="5" key="1">
    <citation type="submission" date="2019-06" db="EMBL/GenBank/DDBJ databases">
        <authorList>
            <person name="Zheng W."/>
        </authorList>
    </citation>
    <scope>NUCLEOTIDE SEQUENCE</scope>
    <source>
        <strain evidence="5">QDHG01</strain>
    </source>
</reference>
<evidence type="ECO:0000313" key="6">
    <source>
        <dbReference type="Proteomes" id="UP000785679"/>
    </source>
</evidence>
<evidence type="ECO:0000256" key="2">
    <source>
        <dbReference type="PROSITE-ProRule" id="PRU01331"/>
    </source>
</evidence>
<dbReference type="EMBL" id="RRYP01009630">
    <property type="protein sequence ID" value="TNV78932.1"/>
    <property type="molecule type" value="Genomic_DNA"/>
</dbReference>
<sequence length="403" mass="45152">MVVPDLSHENVYHDIKLVADKSSQRPCPWNPKLSIVFLNQQWIDGTPYDLCSRTLLQKAAARLRKEHGLEMRAGIELEFILVRKVVGADGTPDYVPIDSSGYACAKPLATWEDDLLAIEEQFASIGIEVEQIHHEASQGQFEFAIKYTEVVRTIENYLIARMVIQKQFEKKGIIVSFVPKMSSDAVGNGAHVHLSLWKIDGVETPYNIVGDKSTEYLISEQFQSFMAGIKHHLPALAQFMAPTPNSIKRICESGHWAGNYIVWGYDNKEAVLRIQSPASKEVGCTNLELKTFDHTSNIFLGLANVIVCGLDGMKKNMKLPAPVASDPGEMTSMERETQGIQMMPMNIKERKDILLGDGDVGQPIREFMGIKALENYLAAEICDHQLQAGWCFKQDVECLINRI</sequence>
<comment type="similarity">
    <text evidence="2 3">Belongs to the glutamine synthetase family.</text>
</comment>
<dbReference type="PROSITE" id="PS51987">
    <property type="entry name" value="GS_CATALYTIC"/>
    <property type="match status" value="1"/>
</dbReference>
<organism evidence="5 6">
    <name type="scientific">Halteria grandinella</name>
    <dbReference type="NCBI Taxonomy" id="5974"/>
    <lineage>
        <taxon>Eukaryota</taxon>
        <taxon>Sar</taxon>
        <taxon>Alveolata</taxon>
        <taxon>Ciliophora</taxon>
        <taxon>Intramacronucleata</taxon>
        <taxon>Spirotrichea</taxon>
        <taxon>Stichotrichia</taxon>
        <taxon>Sporadotrichida</taxon>
        <taxon>Halteriidae</taxon>
        <taxon>Halteria</taxon>
    </lineage>
</organism>
<comment type="caution">
    <text evidence="5">The sequence shown here is derived from an EMBL/GenBank/DDBJ whole genome shotgun (WGS) entry which is preliminary data.</text>
</comment>
<accession>A0A8J8T1N1</accession>
<dbReference type="Pfam" id="PF00120">
    <property type="entry name" value="Gln-synt_C"/>
    <property type="match status" value="1"/>
</dbReference>
<dbReference type="PANTHER" id="PTHR43785">
    <property type="entry name" value="GAMMA-GLUTAMYLPUTRESCINE SYNTHETASE"/>
    <property type="match status" value="1"/>
</dbReference>
<dbReference type="Proteomes" id="UP000785679">
    <property type="component" value="Unassembled WGS sequence"/>
</dbReference>
<name>A0A8J8T1N1_HALGN</name>
<evidence type="ECO:0000313" key="5">
    <source>
        <dbReference type="EMBL" id="TNV78932.1"/>
    </source>
</evidence>
<evidence type="ECO:0000256" key="3">
    <source>
        <dbReference type="RuleBase" id="RU000384"/>
    </source>
</evidence>